<accession>A0A8S5SXH3</accession>
<dbReference type="GO" id="GO:0006310">
    <property type="term" value="P:DNA recombination"/>
    <property type="evidence" value="ECO:0007669"/>
    <property type="project" value="InterPro"/>
</dbReference>
<evidence type="ECO:0000313" key="1">
    <source>
        <dbReference type="EMBL" id="DAF55483.1"/>
    </source>
</evidence>
<name>A0A8S5SXH3_9CAUD</name>
<dbReference type="Gene3D" id="3.30.1330.70">
    <property type="entry name" value="Holliday junction resolvase RusA"/>
    <property type="match status" value="1"/>
</dbReference>
<dbReference type="InterPro" id="IPR036614">
    <property type="entry name" value="RusA-like_sf"/>
</dbReference>
<dbReference type="SUPFAM" id="SSF103084">
    <property type="entry name" value="Holliday junction resolvase RusA"/>
    <property type="match status" value="1"/>
</dbReference>
<proteinExistence type="predicted"/>
<organism evidence="1">
    <name type="scientific">Myoviridae sp. ctLYp5</name>
    <dbReference type="NCBI Taxonomy" id="2827680"/>
    <lineage>
        <taxon>Viruses</taxon>
        <taxon>Duplodnaviria</taxon>
        <taxon>Heunggongvirae</taxon>
        <taxon>Uroviricota</taxon>
        <taxon>Caudoviricetes</taxon>
    </lineage>
</organism>
<reference evidence="1" key="1">
    <citation type="journal article" date="2021" name="Proc. Natl. Acad. Sci. U.S.A.">
        <title>A Catalog of Tens of Thousands of Viruses from Human Metagenomes Reveals Hidden Associations with Chronic Diseases.</title>
        <authorList>
            <person name="Tisza M.J."/>
            <person name="Buck C.B."/>
        </authorList>
    </citation>
    <scope>NUCLEOTIDE SEQUENCE</scope>
    <source>
        <strain evidence="1">CtLYp5</strain>
    </source>
</reference>
<sequence length="121" mass="13470">MAVLIEKPCKSVLLPYPNKDLNPNKRLNPHVKAKVFKAAKNEAYTLAEKAGLKGIQQRKLRLLFSPPDRRRRDLDNMHASMKAALDGIALAIGCDDSEFCPIIIDRAPPVKGGSVLVEFYE</sequence>
<protein>
    <submittedName>
        <fullName evidence="1">Endodeoxyribonuclease RUS</fullName>
    </submittedName>
</protein>
<dbReference type="GO" id="GO:0000287">
    <property type="term" value="F:magnesium ion binding"/>
    <property type="evidence" value="ECO:0007669"/>
    <property type="project" value="InterPro"/>
</dbReference>
<dbReference type="GO" id="GO:0006281">
    <property type="term" value="P:DNA repair"/>
    <property type="evidence" value="ECO:0007669"/>
    <property type="project" value="InterPro"/>
</dbReference>
<dbReference type="EMBL" id="BK032693">
    <property type="protein sequence ID" value="DAF55483.1"/>
    <property type="molecule type" value="Genomic_DNA"/>
</dbReference>